<dbReference type="PROSITE" id="PS51186">
    <property type="entry name" value="GNAT"/>
    <property type="match status" value="1"/>
</dbReference>
<dbReference type="AlphaFoldDB" id="A0A5B8M4Q2"/>
<dbReference type="SUPFAM" id="SSF55729">
    <property type="entry name" value="Acyl-CoA N-acyltransferases (Nat)"/>
    <property type="match status" value="1"/>
</dbReference>
<sequence>MTTTASSTMQQLAELALRDESERDREAVDRIATADLASQLQASGVPATTAAPLLELQARARRDEYGAAYPDARHTVIECAGTIVGLLVLDESHDRVRVIDLAVAPEHRRSGIARRVMSQVCVDADARAASVALQVWVTNEPALRLYESLGFVHDPEHEHDADAMRASIVRPAPSERCAP</sequence>
<evidence type="ECO:0000256" key="1">
    <source>
        <dbReference type="ARBA" id="ARBA00022679"/>
    </source>
</evidence>
<dbReference type="GO" id="GO:0016747">
    <property type="term" value="F:acyltransferase activity, transferring groups other than amino-acyl groups"/>
    <property type="evidence" value="ECO:0007669"/>
    <property type="project" value="InterPro"/>
</dbReference>
<dbReference type="PANTHER" id="PTHR43420:SF12">
    <property type="entry name" value="N-ACETYLTRANSFERASE DOMAIN-CONTAINING PROTEIN"/>
    <property type="match status" value="1"/>
</dbReference>
<keyword evidence="1 4" id="KW-0808">Transferase</keyword>
<dbReference type="CDD" id="cd04301">
    <property type="entry name" value="NAT_SF"/>
    <property type="match status" value="1"/>
</dbReference>
<evidence type="ECO:0000313" key="4">
    <source>
        <dbReference type="EMBL" id="QDZ15313.1"/>
    </source>
</evidence>
<evidence type="ECO:0000259" key="3">
    <source>
        <dbReference type="PROSITE" id="PS51186"/>
    </source>
</evidence>
<dbReference type="Proteomes" id="UP000320216">
    <property type="component" value="Chromosome"/>
</dbReference>
<accession>A0A5B8M4Q2</accession>
<evidence type="ECO:0000256" key="2">
    <source>
        <dbReference type="ARBA" id="ARBA00023315"/>
    </source>
</evidence>
<dbReference type="Gene3D" id="3.40.630.30">
    <property type="match status" value="1"/>
</dbReference>
<dbReference type="PANTHER" id="PTHR43420">
    <property type="entry name" value="ACETYLTRANSFERASE"/>
    <property type="match status" value="1"/>
</dbReference>
<proteinExistence type="predicted"/>
<organism evidence="4 5">
    <name type="scientific">Humibacter ginsenosidimutans</name>
    <dbReference type="NCBI Taxonomy" id="2599293"/>
    <lineage>
        <taxon>Bacteria</taxon>
        <taxon>Bacillati</taxon>
        <taxon>Actinomycetota</taxon>
        <taxon>Actinomycetes</taxon>
        <taxon>Micrococcales</taxon>
        <taxon>Microbacteriaceae</taxon>
        <taxon>Humibacter</taxon>
    </lineage>
</organism>
<dbReference type="KEGG" id="huw:FPZ11_11560"/>
<dbReference type="RefSeq" id="WP_146321069.1">
    <property type="nucleotide sequence ID" value="NZ_CP042305.1"/>
</dbReference>
<dbReference type="InterPro" id="IPR016181">
    <property type="entry name" value="Acyl_CoA_acyltransferase"/>
</dbReference>
<reference evidence="4 5" key="1">
    <citation type="submission" date="2019-07" db="EMBL/GenBank/DDBJ databases">
        <title>Full genome sequence of Humibacter sp. WJ7-1.</title>
        <authorList>
            <person name="Im W.-T."/>
        </authorList>
    </citation>
    <scope>NUCLEOTIDE SEQUENCE [LARGE SCALE GENOMIC DNA]</scope>
    <source>
        <strain evidence="4 5">WJ7-1</strain>
    </source>
</reference>
<dbReference type="EMBL" id="CP042305">
    <property type="protein sequence ID" value="QDZ15313.1"/>
    <property type="molecule type" value="Genomic_DNA"/>
</dbReference>
<dbReference type="InterPro" id="IPR050680">
    <property type="entry name" value="YpeA/RimI_acetyltransf"/>
</dbReference>
<name>A0A5B8M4Q2_9MICO</name>
<evidence type="ECO:0000313" key="5">
    <source>
        <dbReference type="Proteomes" id="UP000320216"/>
    </source>
</evidence>
<dbReference type="Pfam" id="PF00583">
    <property type="entry name" value="Acetyltransf_1"/>
    <property type="match status" value="1"/>
</dbReference>
<keyword evidence="5" id="KW-1185">Reference proteome</keyword>
<keyword evidence="2" id="KW-0012">Acyltransferase</keyword>
<protein>
    <submittedName>
        <fullName evidence="4">GNAT family N-acetyltransferase</fullName>
    </submittedName>
</protein>
<gene>
    <name evidence="4" type="ORF">FPZ11_11560</name>
</gene>
<dbReference type="OrthoDB" id="3190820at2"/>
<feature type="domain" description="N-acetyltransferase" evidence="3">
    <location>
        <begin position="15"/>
        <end position="169"/>
    </location>
</feature>
<dbReference type="InterPro" id="IPR000182">
    <property type="entry name" value="GNAT_dom"/>
</dbReference>